<dbReference type="Gene3D" id="1.10.575.10">
    <property type="entry name" value="P1 Nuclease"/>
    <property type="match status" value="1"/>
</dbReference>
<dbReference type="InterPro" id="IPR036392">
    <property type="entry name" value="PLAT/LH2_dom_sf"/>
</dbReference>
<dbReference type="SUPFAM" id="SSF48537">
    <property type="entry name" value="Phospholipase C/P1 nuclease"/>
    <property type="match status" value="1"/>
</dbReference>
<comment type="cofactor">
    <cofactor evidence="1">
        <name>Ca(2+)</name>
        <dbReference type="ChEBI" id="CHEBI:29108"/>
    </cofactor>
</comment>
<keyword evidence="9" id="KW-0378">Hydrolase</keyword>
<dbReference type="EC" id="3.1.4.3" evidence="2"/>
<comment type="catalytic activity">
    <reaction evidence="15">
        <text>a 1,2-diacyl-sn-glycero-3-phosphocholine + H2O = phosphocholine + a 1,2-diacyl-sn-glycerol + H(+)</text>
        <dbReference type="Rhea" id="RHEA:10604"/>
        <dbReference type="ChEBI" id="CHEBI:15377"/>
        <dbReference type="ChEBI" id="CHEBI:15378"/>
        <dbReference type="ChEBI" id="CHEBI:17815"/>
        <dbReference type="ChEBI" id="CHEBI:57643"/>
        <dbReference type="ChEBI" id="CHEBI:295975"/>
        <dbReference type="EC" id="3.1.4.3"/>
    </reaction>
</comment>
<keyword evidence="10" id="KW-0862">Zinc</keyword>
<dbReference type="InterPro" id="IPR001024">
    <property type="entry name" value="PLAT/LH2_dom"/>
</dbReference>
<dbReference type="GO" id="GO:0031640">
    <property type="term" value="P:killing of cells of another organism"/>
    <property type="evidence" value="ECO:0007669"/>
    <property type="project" value="UniProtKB-KW"/>
</dbReference>
<name>A0A1H0U3E1_9CLOT</name>
<evidence type="ECO:0000313" key="18">
    <source>
        <dbReference type="EMBL" id="SDP60661.1"/>
    </source>
</evidence>
<dbReference type="AlphaFoldDB" id="A0A1H0U3E1"/>
<dbReference type="CDD" id="cd11009">
    <property type="entry name" value="Zn_dep_PLPC"/>
    <property type="match status" value="1"/>
</dbReference>
<proteinExistence type="predicted"/>
<dbReference type="EMBL" id="FNJM01000009">
    <property type="protein sequence ID" value="SDP60661.1"/>
    <property type="molecule type" value="Genomic_DNA"/>
</dbReference>
<evidence type="ECO:0000256" key="14">
    <source>
        <dbReference type="ARBA" id="ARBA00031285"/>
    </source>
</evidence>
<keyword evidence="6" id="KW-0479">Metal-binding</keyword>
<dbReference type="Pfam" id="PF00882">
    <property type="entry name" value="Zn_dep_PLPC"/>
    <property type="match status" value="1"/>
</dbReference>
<evidence type="ECO:0000256" key="1">
    <source>
        <dbReference type="ARBA" id="ARBA00001913"/>
    </source>
</evidence>
<organism evidence="18 19">
    <name type="scientific">Clostridium gasigenes</name>
    <dbReference type="NCBI Taxonomy" id="94869"/>
    <lineage>
        <taxon>Bacteria</taxon>
        <taxon>Bacillati</taxon>
        <taxon>Bacillota</taxon>
        <taxon>Clostridia</taxon>
        <taxon>Eubacteriales</taxon>
        <taxon>Clostridiaceae</taxon>
        <taxon>Clostridium</taxon>
    </lineage>
</organism>
<dbReference type="InterPro" id="IPR008947">
    <property type="entry name" value="PLipase_C/P1_nuclease_dom_sf"/>
</dbReference>
<evidence type="ECO:0000256" key="6">
    <source>
        <dbReference type="ARBA" id="ARBA00022723"/>
    </source>
</evidence>
<dbReference type="STRING" id="94869.SAMN04488529_10926"/>
<evidence type="ECO:0000256" key="3">
    <source>
        <dbReference type="ARBA" id="ARBA00018391"/>
    </source>
</evidence>
<evidence type="ECO:0000256" key="11">
    <source>
        <dbReference type="ARBA" id="ARBA00022837"/>
    </source>
</evidence>
<evidence type="ECO:0000256" key="8">
    <source>
        <dbReference type="ARBA" id="ARBA00022735"/>
    </source>
</evidence>
<feature type="signal peptide" evidence="16">
    <location>
        <begin position="1"/>
        <end position="28"/>
    </location>
</feature>
<evidence type="ECO:0000313" key="19">
    <source>
        <dbReference type="Proteomes" id="UP000198597"/>
    </source>
</evidence>
<evidence type="ECO:0000256" key="13">
    <source>
        <dbReference type="ARBA" id="ARBA00023026"/>
    </source>
</evidence>
<dbReference type="Pfam" id="PF01477">
    <property type="entry name" value="PLAT"/>
    <property type="match status" value="1"/>
</dbReference>
<evidence type="ECO:0000256" key="4">
    <source>
        <dbReference type="ARBA" id="ARBA00022525"/>
    </source>
</evidence>
<feature type="domain" description="Zn-dependent PLC" evidence="17">
    <location>
        <begin position="26"/>
        <end position="281"/>
    </location>
</feature>
<dbReference type="PRINTS" id="PR00479">
    <property type="entry name" value="PRPHPHLPASEC"/>
</dbReference>
<feature type="chain" id="PRO_5011563916" description="Phospholipase C" evidence="16">
    <location>
        <begin position="29"/>
        <end position="405"/>
    </location>
</feature>
<evidence type="ECO:0000259" key="17">
    <source>
        <dbReference type="PROSITE" id="PS51346"/>
    </source>
</evidence>
<dbReference type="RefSeq" id="WP_089970937.1">
    <property type="nucleotide sequence ID" value="NZ_FNJM01000009.1"/>
</dbReference>
<evidence type="ECO:0000256" key="7">
    <source>
        <dbReference type="ARBA" id="ARBA00022729"/>
    </source>
</evidence>
<dbReference type="InterPro" id="IPR001531">
    <property type="entry name" value="Zn_PLipaseC"/>
</dbReference>
<dbReference type="OrthoDB" id="1937927at2"/>
<gene>
    <name evidence="18" type="ORF">SAMN04488529_10926</name>
</gene>
<dbReference type="GO" id="GO:0008270">
    <property type="term" value="F:zinc ion binding"/>
    <property type="evidence" value="ECO:0007669"/>
    <property type="project" value="InterPro"/>
</dbReference>
<keyword evidence="7 16" id="KW-0732">Signal</keyword>
<dbReference type="SMART" id="SM00770">
    <property type="entry name" value="Zn_dep_PLPC"/>
    <property type="match status" value="1"/>
</dbReference>
<keyword evidence="4" id="KW-0964">Secreted</keyword>
<keyword evidence="5" id="KW-0800">Toxin</keyword>
<keyword evidence="11" id="KW-0106">Calcium</keyword>
<dbReference type="SUPFAM" id="SSF49723">
    <property type="entry name" value="Lipase/lipooxygenase domain (PLAT/LH2 domain)"/>
    <property type="match status" value="1"/>
</dbReference>
<keyword evidence="8" id="KW-0354">Hemolysis</keyword>
<evidence type="ECO:0000256" key="10">
    <source>
        <dbReference type="ARBA" id="ARBA00022833"/>
    </source>
</evidence>
<dbReference type="PROSITE" id="PS51346">
    <property type="entry name" value="PROKAR_ZN_DEPEND_PLPC_2"/>
    <property type="match status" value="1"/>
</dbReference>
<keyword evidence="12" id="KW-0204">Cytolysis</keyword>
<evidence type="ECO:0000256" key="15">
    <source>
        <dbReference type="ARBA" id="ARBA00047492"/>
    </source>
</evidence>
<evidence type="ECO:0000256" key="5">
    <source>
        <dbReference type="ARBA" id="ARBA00022656"/>
    </source>
</evidence>
<evidence type="ECO:0000256" key="2">
    <source>
        <dbReference type="ARBA" id="ARBA00012018"/>
    </source>
</evidence>
<protein>
    <recommendedName>
        <fullName evidence="3">Phospholipase C</fullName>
        <ecNumber evidence="2">3.1.4.3</ecNumber>
    </recommendedName>
    <alternativeName>
        <fullName evidence="14">Phosphatidylcholine cholinephosphohydrolase</fullName>
    </alternativeName>
</protein>
<dbReference type="Gene3D" id="2.60.60.20">
    <property type="entry name" value="PLAT/LH2 domain"/>
    <property type="match status" value="1"/>
</dbReference>
<dbReference type="GO" id="GO:0034480">
    <property type="term" value="F:phosphatidylcholine phospholipase C activity"/>
    <property type="evidence" value="ECO:0007669"/>
    <property type="project" value="UniProtKB-EC"/>
</dbReference>
<accession>A0A1H0U3E1</accession>
<evidence type="ECO:0000256" key="9">
    <source>
        <dbReference type="ARBA" id="ARBA00022801"/>
    </source>
</evidence>
<evidence type="ECO:0000256" key="16">
    <source>
        <dbReference type="SAM" id="SignalP"/>
    </source>
</evidence>
<keyword evidence="13" id="KW-0843">Virulence</keyword>
<dbReference type="Proteomes" id="UP000198597">
    <property type="component" value="Unassembled WGS sequence"/>
</dbReference>
<sequence length="405" mass="45596">MNKNSKKFLCLSTLMVSVIFGSSSQAFAWSSNESPTQMDTHKMIEEQAFYSLKNDLIENDTMKLNLLKLEENLSQLKKGAVAPDFGSVGVDRDYGLYQDHFYDPDTGKNFTGNAGYPFPLITDTAESQTRNYIGQAVAKWKDGNFSEATFILGKSLHYFADINEPHHASNTTGGEGTAHTKFENYAEQVKDKYKITTLGYNTSQGEYKPLSDQYLYLSDFITAQCNTYGRAAKALAPRSSLSSSWADWDYVADKTLTNAQKSTASVLYRFLKEVSYPSTSSDMQLPIGKFHVVLGTANEFQAGTNDYIYFGMQLEDGKTVEFECTLVGDDFEQNFRTAYELNITDPTFDPQNVKKVWIRKAKFGAGDDWKVNDIEVYMKGIRVFNKNINTWLSGNTTYNMDVNGL</sequence>
<reference evidence="18 19" key="1">
    <citation type="submission" date="2016-10" db="EMBL/GenBank/DDBJ databases">
        <authorList>
            <person name="de Groot N.N."/>
        </authorList>
    </citation>
    <scope>NUCLEOTIDE SEQUENCE [LARGE SCALE GENOMIC DNA]</scope>
    <source>
        <strain evidence="18 19">DSM 12272</strain>
    </source>
</reference>
<dbReference type="InterPro" id="IPR029002">
    <property type="entry name" value="PLPC/GPLD1"/>
</dbReference>
<dbReference type="GO" id="GO:0090729">
    <property type="term" value="F:toxin activity"/>
    <property type="evidence" value="ECO:0007669"/>
    <property type="project" value="UniProtKB-KW"/>
</dbReference>
<keyword evidence="19" id="KW-1185">Reference proteome</keyword>
<evidence type="ECO:0000256" key="12">
    <source>
        <dbReference type="ARBA" id="ARBA00022852"/>
    </source>
</evidence>